<dbReference type="Proteomes" id="UP000255177">
    <property type="component" value="Unassembled WGS sequence"/>
</dbReference>
<evidence type="ECO:0000256" key="2">
    <source>
        <dbReference type="PIRSR" id="PIRSR601310-3"/>
    </source>
</evidence>
<feature type="short sequence motif" description="Histidine triad motif" evidence="2 3">
    <location>
        <begin position="102"/>
        <end position="106"/>
    </location>
</feature>
<sequence>MNCIFCAIAKKESPAAVIYEDEQCLAFLSIQPITPGHVLVIPKAHASGLGDIPPQTCGHMMRVGQRVAAALRESGLSLNEHPCEGINLLLCDGAVAGQTVGHAHLHVLARFVGDGFNLGHADLPLATPQVLGERAEQIRRALTSLPPV</sequence>
<dbReference type="EMBL" id="UIDD01000009">
    <property type="protein sequence ID" value="SUQ64082.1"/>
    <property type="molecule type" value="Genomic_DNA"/>
</dbReference>
<dbReference type="SUPFAM" id="SSF54197">
    <property type="entry name" value="HIT-like"/>
    <property type="match status" value="1"/>
</dbReference>
<protein>
    <submittedName>
        <fullName evidence="5">Putative HIT-like protein</fullName>
    </submittedName>
</protein>
<dbReference type="InterPro" id="IPR036265">
    <property type="entry name" value="HIT-like_sf"/>
</dbReference>
<dbReference type="GO" id="GO:0009117">
    <property type="term" value="P:nucleotide metabolic process"/>
    <property type="evidence" value="ECO:0007669"/>
    <property type="project" value="TreeGrafter"/>
</dbReference>
<dbReference type="Gene3D" id="3.30.428.10">
    <property type="entry name" value="HIT-like"/>
    <property type="match status" value="1"/>
</dbReference>
<dbReference type="PROSITE" id="PS51084">
    <property type="entry name" value="HIT_2"/>
    <property type="match status" value="1"/>
</dbReference>
<keyword evidence="6" id="KW-1185">Reference proteome</keyword>
<feature type="domain" description="HIT" evidence="4">
    <location>
        <begin position="4"/>
        <end position="117"/>
    </location>
</feature>
<dbReference type="Pfam" id="PF01230">
    <property type="entry name" value="HIT"/>
    <property type="match status" value="1"/>
</dbReference>
<evidence type="ECO:0000256" key="1">
    <source>
        <dbReference type="PIRSR" id="PIRSR601310-1"/>
    </source>
</evidence>
<evidence type="ECO:0000259" key="4">
    <source>
        <dbReference type="PROSITE" id="PS51084"/>
    </source>
</evidence>
<dbReference type="PANTHER" id="PTHR46648">
    <property type="entry name" value="HIT FAMILY PROTEIN 1"/>
    <property type="match status" value="1"/>
</dbReference>
<dbReference type="AlphaFoldDB" id="A0A380T1D7"/>
<dbReference type="RefSeq" id="WP_115087699.1">
    <property type="nucleotide sequence ID" value="NZ_CBCSFG010000020.1"/>
</dbReference>
<organism evidence="5 6">
    <name type="scientific">Pseudomonas wadenswilerensis</name>
    <dbReference type="NCBI Taxonomy" id="1785161"/>
    <lineage>
        <taxon>Bacteria</taxon>
        <taxon>Pseudomonadati</taxon>
        <taxon>Pseudomonadota</taxon>
        <taxon>Gammaproteobacteria</taxon>
        <taxon>Pseudomonadales</taxon>
        <taxon>Pseudomonadaceae</taxon>
        <taxon>Pseudomonas</taxon>
    </lineage>
</organism>
<name>A0A380T1D7_9PSED</name>
<dbReference type="InterPro" id="IPR011146">
    <property type="entry name" value="HIT-like"/>
</dbReference>
<dbReference type="GO" id="GO:0003824">
    <property type="term" value="F:catalytic activity"/>
    <property type="evidence" value="ECO:0007669"/>
    <property type="project" value="InterPro"/>
</dbReference>
<evidence type="ECO:0000256" key="3">
    <source>
        <dbReference type="PROSITE-ProRule" id="PRU00464"/>
    </source>
</evidence>
<accession>A0A380T1D7</accession>
<feature type="active site" description="Tele-AMP-histidine intermediate" evidence="1">
    <location>
        <position position="104"/>
    </location>
</feature>
<evidence type="ECO:0000313" key="6">
    <source>
        <dbReference type="Proteomes" id="UP000255177"/>
    </source>
</evidence>
<reference evidence="6" key="1">
    <citation type="submission" date="2018-07" db="EMBL/GenBank/DDBJ databases">
        <authorList>
            <person name="Blom J."/>
        </authorList>
    </citation>
    <scope>NUCLEOTIDE SEQUENCE [LARGE SCALE GENOMIC DNA]</scope>
    <source>
        <strain evidence="6">CCOS 864</strain>
    </source>
</reference>
<dbReference type="InterPro" id="IPR001310">
    <property type="entry name" value="Histidine_triad_HIT"/>
</dbReference>
<dbReference type="PRINTS" id="PR00332">
    <property type="entry name" value="HISTRIAD"/>
</dbReference>
<gene>
    <name evidence="5" type="ORF">CCOS864_03536</name>
</gene>
<dbReference type="PANTHER" id="PTHR46648:SF1">
    <property type="entry name" value="ADENOSINE 5'-MONOPHOSPHORAMIDASE HNT1"/>
    <property type="match status" value="1"/>
</dbReference>
<proteinExistence type="predicted"/>
<evidence type="ECO:0000313" key="5">
    <source>
        <dbReference type="EMBL" id="SUQ64082.1"/>
    </source>
</evidence>